<reference evidence="11 12" key="1">
    <citation type="journal article" date="2020" name="Microb. Ecol.">
        <title>Ecogenomics of the Marine Benthic Filamentous Cyanobacterium Adonisia.</title>
        <authorList>
            <person name="Walter J.M."/>
            <person name="Coutinho F.H."/>
            <person name="Leomil L."/>
            <person name="Hargreaves P.I."/>
            <person name="Campeao M.E."/>
            <person name="Vieira V.V."/>
            <person name="Silva B.S."/>
            <person name="Fistarol G.O."/>
            <person name="Salomon P.S."/>
            <person name="Sawabe T."/>
            <person name="Mino S."/>
            <person name="Hosokawa M."/>
            <person name="Miyashita H."/>
            <person name="Maruyama F."/>
            <person name="van Verk M.C."/>
            <person name="Dutilh B.E."/>
            <person name="Thompson C.C."/>
            <person name="Thompson F.L."/>
        </authorList>
    </citation>
    <scope>NUCLEOTIDE SEQUENCE [LARGE SCALE GENOMIC DNA]</scope>
    <source>
        <strain evidence="11 12">CCMR0081</strain>
    </source>
</reference>
<dbReference type="InterPro" id="IPR045186">
    <property type="entry name" value="Indole-3-glycerol_P_synth"/>
</dbReference>
<dbReference type="NCBIfam" id="NF001372">
    <property type="entry name" value="PRK00278.1-4"/>
    <property type="match status" value="1"/>
</dbReference>
<dbReference type="UniPathway" id="UPA00035">
    <property type="reaction ID" value="UER00043"/>
</dbReference>
<evidence type="ECO:0000256" key="2">
    <source>
        <dbReference type="ARBA" id="ARBA00004696"/>
    </source>
</evidence>
<accession>A0A6M0RLG7</accession>
<evidence type="ECO:0000256" key="8">
    <source>
        <dbReference type="ARBA" id="ARBA00023239"/>
    </source>
</evidence>
<keyword evidence="12" id="KW-1185">Reference proteome</keyword>
<evidence type="ECO:0000259" key="10">
    <source>
        <dbReference type="Pfam" id="PF00218"/>
    </source>
</evidence>
<dbReference type="EMBL" id="QXHD01000004">
    <property type="protein sequence ID" value="NEZ56603.1"/>
    <property type="molecule type" value="Genomic_DNA"/>
</dbReference>
<dbReference type="Gene3D" id="3.20.20.70">
    <property type="entry name" value="Aldolase class I"/>
    <property type="match status" value="1"/>
</dbReference>
<comment type="similarity">
    <text evidence="3 9">Belongs to the TrpC family.</text>
</comment>
<keyword evidence="5 9" id="KW-0210">Decarboxylase</keyword>
<feature type="domain" description="Indole-3-glycerol phosphate synthase" evidence="10">
    <location>
        <begin position="32"/>
        <end position="291"/>
    </location>
</feature>
<dbReference type="InterPro" id="IPR011060">
    <property type="entry name" value="RibuloseP-bd_barrel"/>
</dbReference>
<dbReference type="RefSeq" id="WP_163664816.1">
    <property type="nucleotide sequence ID" value="NZ_QXHD01000004.1"/>
</dbReference>
<dbReference type="FunFam" id="3.20.20.70:FF:000024">
    <property type="entry name" value="Indole-3-glycerol phosphate synthase"/>
    <property type="match status" value="1"/>
</dbReference>
<evidence type="ECO:0000256" key="3">
    <source>
        <dbReference type="ARBA" id="ARBA00008737"/>
    </source>
</evidence>
<evidence type="ECO:0000256" key="5">
    <source>
        <dbReference type="ARBA" id="ARBA00022793"/>
    </source>
</evidence>
<name>A0A6M0RLG7_9CYAN</name>
<evidence type="ECO:0000256" key="6">
    <source>
        <dbReference type="ARBA" id="ARBA00022822"/>
    </source>
</evidence>
<dbReference type="Pfam" id="PF00218">
    <property type="entry name" value="IGPS"/>
    <property type="match status" value="1"/>
</dbReference>
<dbReference type="InterPro" id="IPR013785">
    <property type="entry name" value="Aldolase_TIM"/>
</dbReference>
<dbReference type="PROSITE" id="PS00614">
    <property type="entry name" value="IGPS"/>
    <property type="match status" value="1"/>
</dbReference>
<evidence type="ECO:0000256" key="1">
    <source>
        <dbReference type="ARBA" id="ARBA00001633"/>
    </source>
</evidence>
<evidence type="ECO:0000256" key="9">
    <source>
        <dbReference type="HAMAP-Rule" id="MF_00134"/>
    </source>
</evidence>
<gene>
    <name evidence="9 11" type="primary">trpC</name>
    <name evidence="11" type="ORF">DXZ20_13125</name>
</gene>
<evidence type="ECO:0000256" key="4">
    <source>
        <dbReference type="ARBA" id="ARBA00022605"/>
    </source>
</evidence>
<keyword evidence="4 9" id="KW-0028">Amino-acid biosynthesis</keyword>
<sequence>MKIRRRPPNPAVAVDTLRYQVKVPDSEPRHILEEIVWHKEVEVERLRGKTSLAELQRQVLTAPPPLDFAAALRSGKTSPSVIAEVKKASPSKGVIREDFDPVAIATAYEKGGATCLSVLTDQKFFQGSFDYLAQVRHAISLPILCKEFIIYPYQIYLARIYGADAILLIAAILSDKDLSYFTRIAKALGMTALVEVHTAEELDRVLNVDQVNVLGVNNRNLEDFSVSLDTTQDLLAHASTHVRADDMLFVSESGIHRPDDVMRVAQAGAHAILVGESLMRQPDPGAAIGQLMT</sequence>
<dbReference type="GO" id="GO:0004640">
    <property type="term" value="F:phosphoribosylanthranilate isomerase activity"/>
    <property type="evidence" value="ECO:0007669"/>
    <property type="project" value="TreeGrafter"/>
</dbReference>
<proteinExistence type="inferred from homology"/>
<organism evidence="11 12">
    <name type="scientific">Adonisia turfae CCMR0081</name>
    <dbReference type="NCBI Taxonomy" id="2292702"/>
    <lineage>
        <taxon>Bacteria</taxon>
        <taxon>Bacillati</taxon>
        <taxon>Cyanobacteriota</taxon>
        <taxon>Adonisia</taxon>
        <taxon>Adonisia turfae</taxon>
    </lineage>
</organism>
<dbReference type="GO" id="GO:0000162">
    <property type="term" value="P:L-tryptophan biosynthetic process"/>
    <property type="evidence" value="ECO:0007669"/>
    <property type="project" value="UniProtKB-UniRule"/>
</dbReference>
<dbReference type="EC" id="4.1.1.48" evidence="9"/>
<comment type="pathway">
    <text evidence="2 9">Amino-acid biosynthesis; L-tryptophan biosynthesis; L-tryptophan from chorismate: step 4/5.</text>
</comment>
<evidence type="ECO:0000313" key="12">
    <source>
        <dbReference type="Proteomes" id="UP000481033"/>
    </source>
</evidence>
<keyword evidence="7 9" id="KW-0057">Aromatic amino acid biosynthesis</keyword>
<protein>
    <recommendedName>
        <fullName evidence="9">Indole-3-glycerol phosphate synthase</fullName>
        <shortName evidence="9">IGPS</shortName>
        <ecNumber evidence="9">4.1.1.48</ecNumber>
    </recommendedName>
</protein>
<keyword evidence="8 9" id="KW-0456">Lyase</keyword>
<dbReference type="NCBIfam" id="NF001377">
    <property type="entry name" value="PRK00278.2-4"/>
    <property type="match status" value="1"/>
</dbReference>
<keyword evidence="6 9" id="KW-0822">Tryptophan biosynthesis</keyword>
<dbReference type="InterPro" id="IPR001468">
    <property type="entry name" value="Indole-3-GlycerolPSynthase_CS"/>
</dbReference>
<dbReference type="SUPFAM" id="SSF51366">
    <property type="entry name" value="Ribulose-phoshate binding barrel"/>
    <property type="match status" value="1"/>
</dbReference>
<dbReference type="AlphaFoldDB" id="A0A6M0RLG7"/>
<dbReference type="Proteomes" id="UP000481033">
    <property type="component" value="Unassembled WGS sequence"/>
</dbReference>
<evidence type="ECO:0000256" key="7">
    <source>
        <dbReference type="ARBA" id="ARBA00023141"/>
    </source>
</evidence>
<dbReference type="GO" id="GO:0004425">
    <property type="term" value="F:indole-3-glycerol-phosphate synthase activity"/>
    <property type="evidence" value="ECO:0007669"/>
    <property type="project" value="UniProtKB-UniRule"/>
</dbReference>
<comment type="catalytic activity">
    <reaction evidence="1 9">
        <text>1-(2-carboxyphenylamino)-1-deoxy-D-ribulose 5-phosphate + H(+) = (1S,2R)-1-C-(indol-3-yl)glycerol 3-phosphate + CO2 + H2O</text>
        <dbReference type="Rhea" id="RHEA:23476"/>
        <dbReference type="ChEBI" id="CHEBI:15377"/>
        <dbReference type="ChEBI" id="CHEBI:15378"/>
        <dbReference type="ChEBI" id="CHEBI:16526"/>
        <dbReference type="ChEBI" id="CHEBI:58613"/>
        <dbReference type="ChEBI" id="CHEBI:58866"/>
        <dbReference type="EC" id="4.1.1.48"/>
    </reaction>
</comment>
<dbReference type="InterPro" id="IPR013798">
    <property type="entry name" value="Indole-3-glycerol_P_synth_dom"/>
</dbReference>
<comment type="caution">
    <text evidence="11">The sequence shown here is derived from an EMBL/GenBank/DDBJ whole genome shotgun (WGS) entry which is preliminary data.</text>
</comment>
<dbReference type="CDD" id="cd00331">
    <property type="entry name" value="IGPS"/>
    <property type="match status" value="1"/>
</dbReference>
<dbReference type="PANTHER" id="PTHR22854">
    <property type="entry name" value="TRYPTOPHAN BIOSYNTHESIS PROTEIN"/>
    <property type="match status" value="1"/>
</dbReference>
<dbReference type="HAMAP" id="MF_00134_B">
    <property type="entry name" value="IGPS_B"/>
    <property type="match status" value="1"/>
</dbReference>
<dbReference type="PANTHER" id="PTHR22854:SF2">
    <property type="entry name" value="INDOLE-3-GLYCEROL-PHOSPHATE SYNTHASE"/>
    <property type="match status" value="1"/>
</dbReference>
<evidence type="ECO:0000313" key="11">
    <source>
        <dbReference type="EMBL" id="NEZ56603.1"/>
    </source>
</evidence>